<keyword evidence="2" id="KW-1185">Reference proteome</keyword>
<reference evidence="2" key="1">
    <citation type="journal article" date="2019" name="Int. J. Syst. Evol. Microbiol.">
        <title>The Global Catalogue of Microorganisms (GCM) 10K type strain sequencing project: providing services to taxonomists for standard genome sequencing and annotation.</title>
        <authorList>
            <consortium name="The Broad Institute Genomics Platform"/>
            <consortium name="The Broad Institute Genome Sequencing Center for Infectious Disease"/>
            <person name="Wu L."/>
            <person name="Ma J."/>
        </authorList>
    </citation>
    <scope>NUCLEOTIDE SEQUENCE [LARGE SCALE GENOMIC DNA]</scope>
    <source>
        <strain evidence="2">JCM 17626</strain>
    </source>
</reference>
<comment type="caution">
    <text evidence="1">The sequence shown here is derived from an EMBL/GenBank/DDBJ whole genome shotgun (WGS) entry which is preliminary data.</text>
</comment>
<name>A0ABP8BMR7_9SPHI</name>
<evidence type="ECO:0000313" key="1">
    <source>
        <dbReference type="EMBL" id="GAA4210704.1"/>
    </source>
</evidence>
<accession>A0ABP8BMR7</accession>
<sequence length="204" mass="24014">MKIFVLLVFMLILQSCQQQKSPEQSLSIKKRVFYNKDFKWEIAIPENFEEVSAAEREKKQEMGANKLKDNYGDNVEFKGNNIFLFKNEQANYLEALYEPFSSSDRDYSRSFKDVNKMIYETLKNPAVSKLDSSSTLEVIDGLKFYTFKIGVDYQNKTTMHWCIYSRLFDKKAFTVNIITIDTAKERILLDSWRNSKFGHNQKIN</sequence>
<dbReference type="Proteomes" id="UP001501772">
    <property type="component" value="Unassembled WGS sequence"/>
</dbReference>
<dbReference type="PROSITE" id="PS51257">
    <property type="entry name" value="PROKAR_LIPOPROTEIN"/>
    <property type="match status" value="1"/>
</dbReference>
<evidence type="ECO:0008006" key="3">
    <source>
        <dbReference type="Google" id="ProtNLM"/>
    </source>
</evidence>
<dbReference type="EMBL" id="BAABBY010000010">
    <property type="protein sequence ID" value="GAA4210704.1"/>
    <property type="molecule type" value="Genomic_DNA"/>
</dbReference>
<protein>
    <recommendedName>
        <fullName evidence="3">Lipoprotein</fullName>
    </recommendedName>
</protein>
<evidence type="ECO:0000313" key="2">
    <source>
        <dbReference type="Proteomes" id="UP001501772"/>
    </source>
</evidence>
<dbReference type="RefSeq" id="WP_344853040.1">
    <property type="nucleotide sequence ID" value="NZ_BAABBY010000010.1"/>
</dbReference>
<proteinExistence type="predicted"/>
<organism evidence="1 2">
    <name type="scientific">Pedobacter jeongneungensis</name>
    <dbReference type="NCBI Taxonomy" id="947309"/>
    <lineage>
        <taxon>Bacteria</taxon>
        <taxon>Pseudomonadati</taxon>
        <taxon>Bacteroidota</taxon>
        <taxon>Sphingobacteriia</taxon>
        <taxon>Sphingobacteriales</taxon>
        <taxon>Sphingobacteriaceae</taxon>
        <taxon>Pedobacter</taxon>
    </lineage>
</organism>
<gene>
    <name evidence="1" type="ORF">GCM10022289_38470</name>
</gene>